<dbReference type="AlphaFoldDB" id="A0A0A2LG03"/>
<dbReference type="OMA" id="DEYHEWV"/>
<accession>A0A0A2LG03</accession>
<keyword evidence="7" id="KW-1185">Reference proteome</keyword>
<dbReference type="InterPro" id="IPR000014">
    <property type="entry name" value="PAS"/>
</dbReference>
<name>A0A0A2LG03_PENIT</name>
<proteinExistence type="predicted"/>
<evidence type="ECO:0000256" key="2">
    <source>
        <dbReference type="ARBA" id="ARBA00022643"/>
    </source>
</evidence>
<gene>
    <name evidence="6" type="ORF">PITC_081760</name>
</gene>
<feature type="region of interest" description="Disordered" evidence="4">
    <location>
        <begin position="403"/>
        <end position="422"/>
    </location>
</feature>
<feature type="compositionally biased region" description="Acidic residues" evidence="4">
    <location>
        <begin position="406"/>
        <end position="420"/>
    </location>
</feature>
<evidence type="ECO:0000259" key="5">
    <source>
        <dbReference type="PROSITE" id="PS50113"/>
    </source>
</evidence>
<dbReference type="Proteomes" id="UP000030104">
    <property type="component" value="Unassembled WGS sequence"/>
</dbReference>
<organism evidence="6 7">
    <name type="scientific">Penicillium italicum</name>
    <name type="common">Blue mold</name>
    <dbReference type="NCBI Taxonomy" id="40296"/>
    <lineage>
        <taxon>Eukaryota</taxon>
        <taxon>Fungi</taxon>
        <taxon>Dikarya</taxon>
        <taxon>Ascomycota</taxon>
        <taxon>Pezizomycotina</taxon>
        <taxon>Eurotiomycetes</taxon>
        <taxon>Eurotiomycetidae</taxon>
        <taxon>Eurotiales</taxon>
        <taxon>Aspergillaceae</taxon>
        <taxon>Penicillium</taxon>
    </lineage>
</organism>
<dbReference type="EMBL" id="JQGA01000467">
    <property type="protein sequence ID" value="KGO75555.1"/>
    <property type="molecule type" value="Genomic_DNA"/>
</dbReference>
<dbReference type="PROSITE" id="PS50113">
    <property type="entry name" value="PAC"/>
    <property type="match status" value="1"/>
</dbReference>
<dbReference type="PANTHER" id="PTHR47429:SF9">
    <property type="entry name" value="PAS DOMAIN-CONTAINING PROTEIN"/>
    <property type="match status" value="1"/>
</dbReference>
<comment type="caution">
    <text evidence="6">The sequence shown here is derived from an EMBL/GenBank/DDBJ whole genome shotgun (WGS) entry which is preliminary data.</text>
</comment>
<evidence type="ECO:0000313" key="7">
    <source>
        <dbReference type="Proteomes" id="UP000030104"/>
    </source>
</evidence>
<dbReference type="HOGENOM" id="CLU_012260_3_0_1"/>
<keyword evidence="2" id="KW-0288">FMN</keyword>
<dbReference type="InterPro" id="IPR000700">
    <property type="entry name" value="PAS-assoc_C"/>
</dbReference>
<sequence>MSRTDLHCLQGFNGLGFHDGMRSPDTESMRSFTDTIQDEYHEWVSESGRSARTVQLLDNFPQPPKSDSLDAIEEEEMEVYPTPKPSIKSLRRHATANELPLLQQINPNEGAPEFNPVSEENGSFDLIAPYDGGDLPLYKLERIADIMFSSEHMLTILNNPRYLARFRDFLLEERPRSISTLTYYLNACKALKAIQYANALVRLSVDVPPPAVQTDGEAAGVTVNRVLEQRVVDGLLALTAEELPAFITSRCITITSKIVEQRIRGTLPMKFRGTSNALAEVFCLTDPSRPDNPIIFASGEFHRTTQYGMDYVLGRNCRFLQGPKTNANSVRRLREAIHAGRHHSEMFLNYRRDGSPFMNLLQCAPLCDSHGRVKYFIGAQIDVSGLAMEGASMESLMELQHKYRDPDEESIAEPSEPEEKDEFRELTELLSPRELSAVQQHGGHLFQPTKSTSSPHHPRWLQPGVSPEGETEGLRLQDVKSPFARMSFVGVYENYLLVRPYPSLRILFTSPALQIPGMLQSPFLSRIGSSSAVKNDLLQAMKVGRSVTARIKWATRSNPEGRNRWIHCTPLLASNGQVGVWMVVVVDDG</sequence>
<keyword evidence="1" id="KW-0285">Flavoprotein</keyword>
<evidence type="ECO:0000256" key="3">
    <source>
        <dbReference type="ARBA" id="ARBA00022991"/>
    </source>
</evidence>
<evidence type="ECO:0000313" key="6">
    <source>
        <dbReference type="EMBL" id="KGO75555.1"/>
    </source>
</evidence>
<dbReference type="PANTHER" id="PTHR47429">
    <property type="entry name" value="PROTEIN TWIN LOV 1"/>
    <property type="match status" value="1"/>
</dbReference>
<dbReference type="Pfam" id="PF13426">
    <property type="entry name" value="PAS_9"/>
    <property type="match status" value="1"/>
</dbReference>
<dbReference type="STRING" id="40296.A0A0A2LG03"/>
<dbReference type="PhylomeDB" id="A0A0A2LG03"/>
<keyword evidence="3" id="KW-0157">Chromophore</keyword>
<dbReference type="GO" id="GO:0005634">
    <property type="term" value="C:nucleus"/>
    <property type="evidence" value="ECO:0007669"/>
    <property type="project" value="TreeGrafter"/>
</dbReference>
<feature type="domain" description="PAC" evidence="5">
    <location>
        <begin position="342"/>
        <end position="395"/>
    </location>
</feature>
<evidence type="ECO:0000256" key="4">
    <source>
        <dbReference type="SAM" id="MobiDB-lite"/>
    </source>
</evidence>
<dbReference type="SMART" id="SM00086">
    <property type="entry name" value="PAC"/>
    <property type="match status" value="1"/>
</dbReference>
<protein>
    <submittedName>
        <fullName evidence="6">PAS-associated, C-terminal</fullName>
    </submittedName>
</protein>
<dbReference type="SUPFAM" id="SSF55785">
    <property type="entry name" value="PYP-like sensor domain (PAS domain)"/>
    <property type="match status" value="1"/>
</dbReference>
<dbReference type="OrthoDB" id="447251at2759"/>
<feature type="region of interest" description="Disordered" evidence="4">
    <location>
        <begin position="440"/>
        <end position="473"/>
    </location>
</feature>
<dbReference type="InterPro" id="IPR001610">
    <property type="entry name" value="PAC"/>
</dbReference>
<dbReference type="InterPro" id="IPR035965">
    <property type="entry name" value="PAS-like_dom_sf"/>
</dbReference>
<reference evidence="6 7" key="1">
    <citation type="journal article" date="2015" name="Mol. Plant Microbe Interact.">
        <title>Genome, transcriptome, and functional analyses of Penicillium expansum provide new insights into secondary metabolism and pathogenicity.</title>
        <authorList>
            <person name="Ballester A.R."/>
            <person name="Marcet-Houben M."/>
            <person name="Levin E."/>
            <person name="Sela N."/>
            <person name="Selma-Lazaro C."/>
            <person name="Carmona L."/>
            <person name="Wisniewski M."/>
            <person name="Droby S."/>
            <person name="Gonzalez-Candelas L."/>
            <person name="Gabaldon T."/>
        </authorList>
    </citation>
    <scope>NUCLEOTIDE SEQUENCE [LARGE SCALE GENOMIC DNA]</scope>
    <source>
        <strain evidence="6 7">PHI-1</strain>
    </source>
</reference>
<evidence type="ECO:0000256" key="1">
    <source>
        <dbReference type="ARBA" id="ARBA00022630"/>
    </source>
</evidence>
<dbReference type="Gene3D" id="3.30.450.20">
    <property type="entry name" value="PAS domain"/>
    <property type="match status" value="1"/>
</dbReference>